<dbReference type="RefSeq" id="WP_258541079.1">
    <property type="nucleotide sequence ID" value="NZ_OU015584.1"/>
</dbReference>
<accession>A0A916JLF2</accession>
<reference evidence="1" key="1">
    <citation type="submission" date="2021-04" db="EMBL/GenBank/DDBJ databases">
        <authorList>
            <person name="Rodrigo-Torres L."/>
            <person name="Arahal R. D."/>
            <person name="Lucena T."/>
        </authorList>
    </citation>
    <scope>NUCLEOTIDE SEQUENCE</scope>
    <source>
        <strain evidence="1">AS29M-1</strain>
    </source>
</reference>
<dbReference type="EMBL" id="OU015584">
    <property type="protein sequence ID" value="CAG5079104.1"/>
    <property type="molecule type" value="Genomic_DNA"/>
</dbReference>
<dbReference type="KEGG" id="ptan:CRYO30217_00857"/>
<protein>
    <submittedName>
        <fullName evidence="1">Uncharacterized protein</fullName>
    </submittedName>
</protein>
<name>A0A916JLF2_9FLAO</name>
<evidence type="ECO:0000313" key="1">
    <source>
        <dbReference type="EMBL" id="CAG5079104.1"/>
    </source>
</evidence>
<gene>
    <name evidence="1" type="ORF">CRYO30217_00857</name>
</gene>
<dbReference type="Proteomes" id="UP000683507">
    <property type="component" value="Chromosome"/>
</dbReference>
<organism evidence="1 2">
    <name type="scientific">Parvicella tangerina</name>
    <dbReference type="NCBI Taxonomy" id="2829795"/>
    <lineage>
        <taxon>Bacteria</taxon>
        <taxon>Pseudomonadati</taxon>
        <taxon>Bacteroidota</taxon>
        <taxon>Flavobacteriia</taxon>
        <taxon>Flavobacteriales</taxon>
        <taxon>Parvicellaceae</taxon>
        <taxon>Parvicella</taxon>
    </lineage>
</organism>
<proteinExistence type="predicted"/>
<dbReference type="AlphaFoldDB" id="A0A916JLF2"/>
<evidence type="ECO:0000313" key="2">
    <source>
        <dbReference type="Proteomes" id="UP000683507"/>
    </source>
</evidence>
<keyword evidence="2" id="KW-1185">Reference proteome</keyword>
<sequence length="187" mass="21015">MKILITTAVIFGIAAISETFSQAENESNHAPTLGKRIERGNISAEPKTKMPDSPESNMENMAKPEDRIKSNSVGVVSKPKPATKTTSKLEIKKIKYSLNNNNSDLQNLLTLIEIKERVNEPQNIHLTSTPEYKVLLSDISNLRNQFDNYVASKGIENCSTTEQNHYLAFLKEEGKDEEYSKAMNRLK</sequence>